<gene>
    <name evidence="2" type="ORF">L484_011976</name>
</gene>
<evidence type="ECO:0000313" key="3">
    <source>
        <dbReference type="Proteomes" id="UP000030645"/>
    </source>
</evidence>
<evidence type="ECO:0000256" key="1">
    <source>
        <dbReference type="SAM" id="MobiDB-lite"/>
    </source>
</evidence>
<sequence length="188" mass="20979">MRMLQTKAGPDGSNKGDRRADRQQCAHEIRCRAYNAQTVRAGRRQCALAGDSARWQEAARAYGQDRTGSAHWQEAARTRTGKADCAHRHRHGPLVLLRDSRLCGRCGAVQWLSGARDPREWITGGARLWGRLSQVVSWTCARVGRHVDPYLSRADHGACACARWRAQQSDLLPMTEKHGRVGQTELVA</sequence>
<keyword evidence="3" id="KW-1185">Reference proteome</keyword>
<accession>W9RSC6</accession>
<dbReference type="Proteomes" id="UP000030645">
    <property type="component" value="Unassembled WGS sequence"/>
</dbReference>
<dbReference type="EMBL" id="KE345040">
    <property type="protein sequence ID" value="EXB90883.1"/>
    <property type="molecule type" value="Genomic_DNA"/>
</dbReference>
<proteinExistence type="predicted"/>
<feature type="region of interest" description="Disordered" evidence="1">
    <location>
        <begin position="1"/>
        <end position="21"/>
    </location>
</feature>
<organism evidence="2 3">
    <name type="scientific">Morus notabilis</name>
    <dbReference type="NCBI Taxonomy" id="981085"/>
    <lineage>
        <taxon>Eukaryota</taxon>
        <taxon>Viridiplantae</taxon>
        <taxon>Streptophyta</taxon>
        <taxon>Embryophyta</taxon>
        <taxon>Tracheophyta</taxon>
        <taxon>Spermatophyta</taxon>
        <taxon>Magnoliopsida</taxon>
        <taxon>eudicotyledons</taxon>
        <taxon>Gunneridae</taxon>
        <taxon>Pentapetalae</taxon>
        <taxon>rosids</taxon>
        <taxon>fabids</taxon>
        <taxon>Rosales</taxon>
        <taxon>Moraceae</taxon>
        <taxon>Moreae</taxon>
        <taxon>Morus</taxon>
    </lineage>
</organism>
<reference evidence="3" key="1">
    <citation type="submission" date="2013-01" db="EMBL/GenBank/DDBJ databases">
        <title>Draft Genome Sequence of a Mulberry Tree, Morus notabilis C.K. Schneid.</title>
        <authorList>
            <person name="He N."/>
            <person name="Zhao S."/>
        </authorList>
    </citation>
    <scope>NUCLEOTIDE SEQUENCE</scope>
</reference>
<dbReference type="AlphaFoldDB" id="W9RSC6"/>
<name>W9RSC6_9ROSA</name>
<evidence type="ECO:0000313" key="2">
    <source>
        <dbReference type="EMBL" id="EXB90883.1"/>
    </source>
</evidence>
<protein>
    <submittedName>
        <fullName evidence="2">Uncharacterized protein</fullName>
    </submittedName>
</protein>